<proteinExistence type="predicted"/>
<name>A0A345H8P9_9FLAO</name>
<dbReference type="SUPFAM" id="SSF47413">
    <property type="entry name" value="lambda repressor-like DNA-binding domains"/>
    <property type="match status" value="1"/>
</dbReference>
<dbReference type="Pfam" id="PF13443">
    <property type="entry name" value="HTH_26"/>
    <property type="match status" value="1"/>
</dbReference>
<dbReference type="GO" id="GO:0003677">
    <property type="term" value="F:DNA binding"/>
    <property type="evidence" value="ECO:0007669"/>
    <property type="project" value="InterPro"/>
</dbReference>
<evidence type="ECO:0000313" key="3">
    <source>
        <dbReference type="EMBL" id="AXG72959.1"/>
    </source>
</evidence>
<dbReference type="PROSITE" id="PS50943">
    <property type="entry name" value="HTH_CROC1"/>
    <property type="match status" value="1"/>
</dbReference>
<gene>
    <name evidence="3" type="ORF">DVK85_01405</name>
</gene>
<dbReference type="CDD" id="cd00093">
    <property type="entry name" value="HTH_XRE"/>
    <property type="match status" value="1"/>
</dbReference>
<dbReference type="RefSeq" id="WP_114676722.1">
    <property type="nucleotide sequence ID" value="NZ_CP031188.1"/>
</dbReference>
<keyword evidence="1" id="KW-0175">Coiled coil</keyword>
<evidence type="ECO:0000259" key="2">
    <source>
        <dbReference type="PROSITE" id="PS50943"/>
    </source>
</evidence>
<dbReference type="EMBL" id="CP031188">
    <property type="protein sequence ID" value="AXG72959.1"/>
    <property type="molecule type" value="Genomic_DNA"/>
</dbReference>
<feature type="domain" description="HTH cro/C1-type" evidence="2">
    <location>
        <begin position="9"/>
        <end position="63"/>
    </location>
</feature>
<feature type="coiled-coil region" evidence="1">
    <location>
        <begin position="69"/>
        <end position="116"/>
    </location>
</feature>
<dbReference type="Gene3D" id="1.10.260.40">
    <property type="entry name" value="lambda repressor-like DNA-binding domains"/>
    <property type="match status" value="1"/>
</dbReference>
<dbReference type="SMART" id="SM00530">
    <property type="entry name" value="HTH_XRE"/>
    <property type="match status" value="1"/>
</dbReference>
<dbReference type="Proteomes" id="UP000253951">
    <property type="component" value="Chromosome"/>
</dbReference>
<sequence length="121" mass="13390">MSNKIGLNINNLCKQNFLSKKEFADLFGVSLSTINTYTGGRSNPPIDLIQKICSHFELSIDDFINSDLSQSANNNKEALQQNIATETINNNKNAIIASQRETIETQKELIASLRSQLSQAS</sequence>
<dbReference type="InterPro" id="IPR001387">
    <property type="entry name" value="Cro/C1-type_HTH"/>
</dbReference>
<reference evidence="3 4" key="1">
    <citation type="submission" date="2018-07" db="EMBL/GenBank/DDBJ databases">
        <title>Complete genome sequence of Flavobacterium arcticum type strain SM1502T.</title>
        <authorList>
            <person name="Li Y."/>
            <person name="Li D.-D."/>
        </authorList>
    </citation>
    <scope>NUCLEOTIDE SEQUENCE [LARGE SCALE GENOMIC DNA]</scope>
    <source>
        <strain evidence="3 4">SM1502</strain>
    </source>
</reference>
<dbReference type="KEGG" id="fat:DVK85_01405"/>
<dbReference type="AlphaFoldDB" id="A0A345H8P9"/>
<dbReference type="InterPro" id="IPR010982">
    <property type="entry name" value="Lambda_DNA-bd_dom_sf"/>
</dbReference>
<protein>
    <submittedName>
        <fullName evidence="3">XRE family transcriptional regulator</fullName>
    </submittedName>
</protein>
<keyword evidence="4" id="KW-1185">Reference proteome</keyword>
<dbReference type="OrthoDB" id="1162756at2"/>
<evidence type="ECO:0000256" key="1">
    <source>
        <dbReference type="SAM" id="Coils"/>
    </source>
</evidence>
<evidence type="ECO:0000313" key="4">
    <source>
        <dbReference type="Proteomes" id="UP000253951"/>
    </source>
</evidence>
<organism evidence="3 4">
    <name type="scientific">Flavobacterium arcticum</name>
    <dbReference type="NCBI Taxonomy" id="1784713"/>
    <lineage>
        <taxon>Bacteria</taxon>
        <taxon>Pseudomonadati</taxon>
        <taxon>Bacteroidota</taxon>
        <taxon>Flavobacteriia</taxon>
        <taxon>Flavobacteriales</taxon>
        <taxon>Flavobacteriaceae</taxon>
        <taxon>Flavobacterium</taxon>
    </lineage>
</organism>
<accession>A0A345H8P9</accession>